<evidence type="ECO:0000259" key="3">
    <source>
        <dbReference type="SMART" id="SM00101"/>
    </source>
</evidence>
<feature type="domain" description="14-3-3" evidence="3">
    <location>
        <begin position="49"/>
        <end position="256"/>
    </location>
</feature>
<dbReference type="InterPro" id="IPR000308">
    <property type="entry name" value="14-3-3"/>
</dbReference>
<protein>
    <submittedName>
        <fullName evidence="4">Oidioi.mRNA.OKI2018_I69.chr1.g1531.t1.cds</fullName>
    </submittedName>
</protein>
<dbReference type="PRINTS" id="PR00305">
    <property type="entry name" value="1433ZETA"/>
</dbReference>
<keyword evidence="2" id="KW-0732">Signal</keyword>
<dbReference type="Pfam" id="PF00244">
    <property type="entry name" value="14-3-3"/>
    <property type="match status" value="1"/>
</dbReference>
<accession>A0ABN7STH0</accession>
<dbReference type="InterPro" id="IPR036815">
    <property type="entry name" value="14-3-3_dom_sf"/>
</dbReference>
<evidence type="ECO:0000313" key="4">
    <source>
        <dbReference type="EMBL" id="CAG5104777.1"/>
    </source>
</evidence>
<dbReference type="EMBL" id="OU015566">
    <property type="protein sequence ID" value="CAG5104777.1"/>
    <property type="molecule type" value="Genomic_DNA"/>
</dbReference>
<dbReference type="SUPFAM" id="SSF48445">
    <property type="entry name" value="14-3-3 protein"/>
    <property type="match status" value="1"/>
</dbReference>
<sequence>MKVRQIRAFLLLALVILAIASAESVAQTSWSKVTVAYNQLYNDVLSAYADTNIPPQKKANRLRDFYNKVDDLLGLVDESCTDYAVDIPKGKIEIDEPKHRNLLKVAYKNAVGPRRSSFETLDQIIKKELITEFRGFKYDIAEKCIEKVKTELRDISFEAVGLTKKFLEPSSKTFTEETKVFMYMEQGDFYRYLAETPAIEISRSHEQQRMSLSSQEAYKVGFDKAKSELACAHPLRLNIALNYTNFLFERMANPREAFR</sequence>
<evidence type="ECO:0000313" key="5">
    <source>
        <dbReference type="Proteomes" id="UP001158576"/>
    </source>
</evidence>
<dbReference type="PANTHER" id="PTHR18860">
    <property type="entry name" value="14-3-3 PROTEIN"/>
    <property type="match status" value="1"/>
</dbReference>
<name>A0ABN7STH0_OIKDI</name>
<keyword evidence="5" id="KW-1185">Reference proteome</keyword>
<evidence type="ECO:0000256" key="1">
    <source>
        <dbReference type="ARBA" id="ARBA00006141"/>
    </source>
</evidence>
<gene>
    <name evidence="4" type="ORF">OKIOD_LOCUS10296</name>
</gene>
<organism evidence="4 5">
    <name type="scientific">Oikopleura dioica</name>
    <name type="common">Tunicate</name>
    <dbReference type="NCBI Taxonomy" id="34765"/>
    <lineage>
        <taxon>Eukaryota</taxon>
        <taxon>Metazoa</taxon>
        <taxon>Chordata</taxon>
        <taxon>Tunicata</taxon>
        <taxon>Appendicularia</taxon>
        <taxon>Copelata</taxon>
        <taxon>Oikopleuridae</taxon>
        <taxon>Oikopleura</taxon>
    </lineage>
</organism>
<dbReference type="InterPro" id="IPR023410">
    <property type="entry name" value="14-3-3_domain"/>
</dbReference>
<proteinExistence type="inferred from homology"/>
<feature type="chain" id="PRO_5046888994" evidence="2">
    <location>
        <begin position="23"/>
        <end position="259"/>
    </location>
</feature>
<evidence type="ECO:0000256" key="2">
    <source>
        <dbReference type="SAM" id="SignalP"/>
    </source>
</evidence>
<reference evidence="4 5" key="1">
    <citation type="submission" date="2021-04" db="EMBL/GenBank/DDBJ databases">
        <authorList>
            <person name="Bliznina A."/>
        </authorList>
    </citation>
    <scope>NUCLEOTIDE SEQUENCE [LARGE SCALE GENOMIC DNA]</scope>
</reference>
<dbReference type="Gene3D" id="1.20.190.20">
    <property type="entry name" value="14-3-3 domain"/>
    <property type="match status" value="1"/>
</dbReference>
<feature type="signal peptide" evidence="2">
    <location>
        <begin position="1"/>
        <end position="22"/>
    </location>
</feature>
<comment type="similarity">
    <text evidence="1">Belongs to the 14-3-3 family.</text>
</comment>
<dbReference type="SMART" id="SM00101">
    <property type="entry name" value="14_3_3"/>
    <property type="match status" value="1"/>
</dbReference>
<dbReference type="Proteomes" id="UP001158576">
    <property type="component" value="Chromosome 1"/>
</dbReference>